<evidence type="ECO:0000256" key="2">
    <source>
        <dbReference type="PIRSR" id="PIRSR600888-1"/>
    </source>
</evidence>
<dbReference type="GO" id="GO:0005829">
    <property type="term" value="C:cytosol"/>
    <property type="evidence" value="ECO:0007669"/>
    <property type="project" value="TreeGrafter"/>
</dbReference>
<gene>
    <name evidence="4" type="primary">rmlC</name>
    <name evidence="4" type="ORF">GOHSU_15_00160</name>
</gene>
<dbReference type="GO" id="GO:0000271">
    <property type="term" value="P:polysaccharide biosynthetic process"/>
    <property type="evidence" value="ECO:0007669"/>
    <property type="project" value="TreeGrafter"/>
</dbReference>
<accession>L7L7Z6</accession>
<dbReference type="Gene3D" id="2.60.120.10">
    <property type="entry name" value="Jelly Rolls"/>
    <property type="match status" value="1"/>
</dbReference>
<dbReference type="InterPro" id="IPR000888">
    <property type="entry name" value="RmlC-like"/>
</dbReference>
<feature type="site" description="Participates in a stacking interaction with the thymidine ring of dTDP-4-oxo-6-deoxyglucose" evidence="3">
    <location>
        <position position="138"/>
    </location>
</feature>
<dbReference type="AlphaFoldDB" id="L7L7Z6"/>
<evidence type="ECO:0000256" key="3">
    <source>
        <dbReference type="PIRSR" id="PIRSR600888-3"/>
    </source>
</evidence>
<dbReference type="STRING" id="1121927.GOHSU_15_00160"/>
<dbReference type="SUPFAM" id="SSF51182">
    <property type="entry name" value="RmlC-like cupins"/>
    <property type="match status" value="1"/>
</dbReference>
<dbReference type="Pfam" id="PF00908">
    <property type="entry name" value="dTDP_sugar_isom"/>
    <property type="match status" value="1"/>
</dbReference>
<dbReference type="EMBL" id="BANT01000015">
    <property type="protein sequence ID" value="GAC57024.1"/>
    <property type="molecule type" value="Genomic_DNA"/>
</dbReference>
<feature type="active site" description="Proton acceptor" evidence="2">
    <location>
        <position position="62"/>
    </location>
</feature>
<dbReference type="Proteomes" id="UP000053405">
    <property type="component" value="Unassembled WGS sequence"/>
</dbReference>
<evidence type="ECO:0000313" key="4">
    <source>
        <dbReference type="EMBL" id="GAC57024.1"/>
    </source>
</evidence>
<protein>
    <submittedName>
        <fullName evidence="4">dTDP-6-deoxy-D-xylo-4-hexulose 3,5-epimerase</fullName>
    </submittedName>
</protein>
<dbReference type="CDD" id="cd00438">
    <property type="entry name" value="cupin_RmlC"/>
    <property type="match status" value="1"/>
</dbReference>
<organism evidence="4 5">
    <name type="scientific">Gordonia hirsuta DSM 44140 = NBRC 16056</name>
    <dbReference type="NCBI Taxonomy" id="1121927"/>
    <lineage>
        <taxon>Bacteria</taxon>
        <taxon>Bacillati</taxon>
        <taxon>Actinomycetota</taxon>
        <taxon>Actinomycetes</taxon>
        <taxon>Mycobacteriales</taxon>
        <taxon>Gordoniaceae</taxon>
        <taxon>Gordonia</taxon>
    </lineage>
</organism>
<reference evidence="4 5" key="1">
    <citation type="submission" date="2012-12" db="EMBL/GenBank/DDBJ databases">
        <title>Whole genome shotgun sequence of Gordonia hirsuta NBRC 16056.</title>
        <authorList>
            <person name="Isaki-Nakamura S."/>
            <person name="Hosoyama A."/>
            <person name="Tsuchikane K."/>
            <person name="Katsumata H."/>
            <person name="Baba S."/>
            <person name="Yamazaki S."/>
            <person name="Fujita N."/>
        </authorList>
    </citation>
    <scope>NUCLEOTIDE SEQUENCE [LARGE SCALE GENOMIC DNA]</scope>
    <source>
        <strain evidence="4 5">NBRC 16056</strain>
    </source>
</reference>
<dbReference type="InterPro" id="IPR014710">
    <property type="entry name" value="RmlC-like_jellyroll"/>
</dbReference>
<comment type="caution">
    <text evidence="4">The sequence shown here is derived from an EMBL/GenBank/DDBJ whole genome shotgun (WGS) entry which is preliminary data.</text>
</comment>
<comment type="similarity">
    <text evidence="1">Belongs to the dTDP-4-dehydrorhamnose 3,5-epimerase family.</text>
</comment>
<keyword evidence="5" id="KW-1185">Reference proteome</keyword>
<dbReference type="GO" id="GO:0008830">
    <property type="term" value="F:dTDP-4-dehydrorhamnose 3,5-epimerase activity"/>
    <property type="evidence" value="ECO:0007669"/>
    <property type="project" value="InterPro"/>
</dbReference>
<dbReference type="RefSeq" id="WP_005938384.1">
    <property type="nucleotide sequence ID" value="NZ_ATVK01000008.1"/>
</dbReference>
<evidence type="ECO:0000313" key="5">
    <source>
        <dbReference type="Proteomes" id="UP000053405"/>
    </source>
</evidence>
<sequence length="207" mass="21856">MQIRELSIAGAWEFTPAQYGDPRGVFLESFQAGPVAELTGHRFTLAQVNTSVSAAGVIRGVHFADVPPGQAKYVTCASGAVLDVVVDLRTGSPTFGAYDAVLLDDADRKAVYLSEGLGHAFCSLQDGSTVTYLCSTAYNPAAEHGVHPMDPDLAIAWPTVGRDGAPLEFELSAKDQIAPSLAEAADRGILPRYGQVTAYLRGLADDD</sequence>
<dbReference type="PANTHER" id="PTHR21047:SF2">
    <property type="entry name" value="THYMIDINE DIPHOSPHO-4-KETO-RHAMNOSE 3,5-EPIMERASE"/>
    <property type="match status" value="1"/>
</dbReference>
<dbReference type="OrthoDB" id="9800680at2"/>
<dbReference type="InterPro" id="IPR011051">
    <property type="entry name" value="RmlC_Cupin_sf"/>
</dbReference>
<evidence type="ECO:0000256" key="1">
    <source>
        <dbReference type="ARBA" id="ARBA00010154"/>
    </source>
</evidence>
<proteinExistence type="inferred from homology"/>
<name>L7L7Z6_9ACTN</name>
<feature type="active site" description="Proton donor" evidence="2">
    <location>
        <position position="132"/>
    </location>
</feature>
<dbReference type="GO" id="GO:0019305">
    <property type="term" value="P:dTDP-rhamnose biosynthetic process"/>
    <property type="evidence" value="ECO:0007669"/>
    <property type="project" value="TreeGrafter"/>
</dbReference>
<dbReference type="PANTHER" id="PTHR21047">
    <property type="entry name" value="DTDP-6-DEOXY-D-GLUCOSE-3,5 EPIMERASE"/>
    <property type="match status" value="1"/>
</dbReference>
<dbReference type="eggNOG" id="COG1898">
    <property type="taxonomic scope" value="Bacteria"/>
</dbReference>